<evidence type="ECO:0000256" key="1">
    <source>
        <dbReference type="ARBA" id="ARBA00005564"/>
    </source>
</evidence>
<dbReference type="GO" id="GO:0006006">
    <property type="term" value="P:glucose metabolic process"/>
    <property type="evidence" value="ECO:0007669"/>
    <property type="project" value="UniProtKB-KW"/>
</dbReference>
<dbReference type="InterPro" id="IPR050282">
    <property type="entry name" value="Cycloisomerase_2"/>
</dbReference>
<evidence type="ECO:0000313" key="4">
    <source>
        <dbReference type="Proteomes" id="UP000295814"/>
    </source>
</evidence>
<dbReference type="OrthoDB" id="9790815at2"/>
<dbReference type="Proteomes" id="UP000295814">
    <property type="component" value="Unassembled WGS sequence"/>
</dbReference>
<keyword evidence="4" id="KW-1185">Reference proteome</keyword>
<dbReference type="PANTHER" id="PTHR30344">
    <property type="entry name" value="6-PHOSPHOGLUCONOLACTONASE-RELATED"/>
    <property type="match status" value="1"/>
</dbReference>
<dbReference type="RefSeq" id="WP_133354444.1">
    <property type="nucleotide sequence ID" value="NZ_SMZJ02000001.1"/>
</dbReference>
<dbReference type="PANTHER" id="PTHR30344:SF1">
    <property type="entry name" value="6-PHOSPHOGLUCONOLACTONASE"/>
    <property type="match status" value="1"/>
</dbReference>
<dbReference type="Gene3D" id="2.130.10.10">
    <property type="entry name" value="YVTN repeat-like/Quinoprotein amine dehydrogenase"/>
    <property type="match status" value="1"/>
</dbReference>
<name>A0A562YIN0_9FLAO</name>
<comment type="similarity">
    <text evidence="1">Belongs to the cycloisomerase 2 family.</text>
</comment>
<evidence type="ECO:0000256" key="2">
    <source>
        <dbReference type="ARBA" id="ARBA00022526"/>
    </source>
</evidence>
<accession>A0A562YIN0</accession>
<dbReference type="InterPro" id="IPR011048">
    <property type="entry name" value="Haem_d1_sf"/>
</dbReference>
<evidence type="ECO:0000313" key="3">
    <source>
        <dbReference type="EMBL" id="TWO34628.1"/>
    </source>
</evidence>
<proteinExistence type="inferred from homology"/>
<comment type="caution">
    <text evidence="3">The sequence shown here is derived from an EMBL/GenBank/DDBJ whole genome shotgun (WGS) entry which is preliminary data.</text>
</comment>
<organism evidence="3 4">
    <name type="scientific">Seonamhaeicola sediminis</name>
    <dbReference type="NCBI Taxonomy" id="2528206"/>
    <lineage>
        <taxon>Bacteria</taxon>
        <taxon>Pseudomonadati</taxon>
        <taxon>Bacteroidota</taxon>
        <taxon>Flavobacteriia</taxon>
        <taxon>Flavobacteriales</taxon>
        <taxon>Flavobacteriaceae</taxon>
    </lineage>
</organism>
<dbReference type="InterPro" id="IPR015943">
    <property type="entry name" value="WD40/YVTN_repeat-like_dom_sf"/>
</dbReference>
<dbReference type="GO" id="GO:0017057">
    <property type="term" value="F:6-phosphogluconolactonase activity"/>
    <property type="evidence" value="ECO:0007669"/>
    <property type="project" value="TreeGrafter"/>
</dbReference>
<dbReference type="SUPFAM" id="SSF51004">
    <property type="entry name" value="C-terminal (heme d1) domain of cytochrome cd1-nitrite reductase"/>
    <property type="match status" value="1"/>
</dbReference>
<dbReference type="Pfam" id="PF10282">
    <property type="entry name" value="Lactonase"/>
    <property type="match status" value="1"/>
</dbReference>
<protein>
    <submittedName>
        <fullName evidence="3">Lactonase family protein</fullName>
    </submittedName>
</protein>
<keyword evidence="2" id="KW-0119">Carbohydrate metabolism</keyword>
<dbReference type="AlphaFoldDB" id="A0A562YIN0"/>
<dbReference type="GO" id="GO:0005829">
    <property type="term" value="C:cytosol"/>
    <property type="evidence" value="ECO:0007669"/>
    <property type="project" value="TreeGrafter"/>
</dbReference>
<dbReference type="EMBL" id="SMZJ02000001">
    <property type="protein sequence ID" value="TWO34628.1"/>
    <property type="molecule type" value="Genomic_DNA"/>
</dbReference>
<gene>
    <name evidence="3" type="ORF">E1J38_001875</name>
</gene>
<reference evidence="3 4" key="2">
    <citation type="submission" date="2019-07" db="EMBL/GenBank/DDBJ databases">
        <title>Seonamhaeicola sp. W255 draft genome.</title>
        <authorList>
            <person name="Zhang X.-Y."/>
            <person name="Zhang R."/>
            <person name="Zhong Y.-L."/>
            <person name="Du Z.-J."/>
        </authorList>
    </citation>
    <scope>NUCLEOTIDE SEQUENCE [LARGE SCALE GENOMIC DNA]</scope>
    <source>
        <strain evidence="3 4">W255</strain>
    </source>
</reference>
<keyword evidence="2" id="KW-0313">Glucose metabolism</keyword>
<sequence>MKLILITIALQSMVVFYTGSYTQEGAPAENPVGEGVGCFAINLETGEIREKAYTKQRNPSYLVVSKDKKYLYALEEMYQNLQPRLYAYKIAEDGALSTINSQPIHGDYACHFAIIENNLVVASYVSGNILSYPIKEDGSLEACSQEIQHNGIGPNKERQEAAHAHMILPFAHNQMYAVDLTLDTAKAYQWNEKDQKWEGTPALDIQIEAGSGARHMVMDSDQEFAYVLGELTGELFVVDLTIGESNVVQKISFIPDNHDGPVGGAAIRMHPNGKFLYASNRGSETIAIFKIDAYTKRLSLLGHQNTYGKTPRDFNIHPEGKWLIAANQDSNSLVVFEINTNDGTLQKKSTFKVNTPVNICWL</sequence>
<dbReference type="InterPro" id="IPR019405">
    <property type="entry name" value="Lactonase_7-beta_prop"/>
</dbReference>
<reference evidence="3 4" key="1">
    <citation type="submission" date="2019-03" db="EMBL/GenBank/DDBJ databases">
        <authorList>
            <person name="Zhong Y.L."/>
        </authorList>
    </citation>
    <scope>NUCLEOTIDE SEQUENCE [LARGE SCALE GENOMIC DNA]</scope>
    <source>
        <strain evidence="3 4">W255</strain>
    </source>
</reference>